<dbReference type="InterPro" id="IPR000477">
    <property type="entry name" value="RT_dom"/>
</dbReference>
<feature type="compositionally biased region" description="Low complexity" evidence="10">
    <location>
        <begin position="319"/>
        <end position="332"/>
    </location>
</feature>
<keyword evidence="8" id="KW-0511">Multifunctional enzyme</keyword>
<dbReference type="FunFam" id="3.30.70.270:FF:000020">
    <property type="entry name" value="Transposon Tf2-6 polyprotein-like Protein"/>
    <property type="match status" value="1"/>
</dbReference>
<dbReference type="Pfam" id="PF00078">
    <property type="entry name" value="RVT_1"/>
    <property type="match status" value="1"/>
</dbReference>
<accession>A0A6P5EGN4</accession>
<dbReference type="PROSITE" id="PS50878">
    <property type="entry name" value="RT_POL"/>
    <property type="match status" value="1"/>
</dbReference>
<evidence type="ECO:0000256" key="5">
    <source>
        <dbReference type="ARBA" id="ARBA00022759"/>
    </source>
</evidence>
<dbReference type="RefSeq" id="XP_020082482.1">
    <property type="nucleotide sequence ID" value="XM_020226893.1"/>
</dbReference>
<name>A0A6P5EGN4_ANACO</name>
<dbReference type="PANTHER" id="PTHR37984:SF5">
    <property type="entry name" value="PROTEIN NYNRIN-LIKE"/>
    <property type="match status" value="1"/>
</dbReference>
<evidence type="ECO:0000256" key="10">
    <source>
        <dbReference type="SAM" id="MobiDB-lite"/>
    </source>
</evidence>
<dbReference type="Gene3D" id="2.40.70.10">
    <property type="entry name" value="Acid Proteases"/>
    <property type="match status" value="1"/>
</dbReference>
<evidence type="ECO:0000313" key="13">
    <source>
        <dbReference type="RefSeq" id="XP_020082482.1"/>
    </source>
</evidence>
<dbReference type="InterPro" id="IPR043128">
    <property type="entry name" value="Rev_trsase/Diguanyl_cyclase"/>
</dbReference>
<keyword evidence="3" id="KW-0548">Nucleotidyltransferase</keyword>
<dbReference type="GO" id="GO:0006508">
    <property type="term" value="P:proteolysis"/>
    <property type="evidence" value="ECO:0007669"/>
    <property type="project" value="UniProtKB-KW"/>
</dbReference>
<keyword evidence="9" id="KW-0175">Coiled coil</keyword>
<dbReference type="GO" id="GO:0004519">
    <property type="term" value="F:endonuclease activity"/>
    <property type="evidence" value="ECO:0007669"/>
    <property type="project" value="UniProtKB-KW"/>
</dbReference>
<keyword evidence="12" id="KW-1185">Reference proteome</keyword>
<evidence type="ECO:0000256" key="4">
    <source>
        <dbReference type="ARBA" id="ARBA00022722"/>
    </source>
</evidence>
<gene>
    <name evidence="13" type="primary">LOC109706087</name>
</gene>
<dbReference type="InterPro" id="IPR021109">
    <property type="entry name" value="Peptidase_aspartic_dom_sf"/>
</dbReference>
<keyword evidence="6" id="KW-0378">Hydrolase</keyword>
<dbReference type="FunFam" id="3.10.10.10:FF:000007">
    <property type="entry name" value="Retrovirus-related Pol polyprotein from transposon 17.6-like Protein"/>
    <property type="match status" value="1"/>
</dbReference>
<keyword evidence="7" id="KW-0695">RNA-directed DNA polymerase</keyword>
<dbReference type="CDD" id="cd09274">
    <property type="entry name" value="RNase_HI_RT_Ty3"/>
    <property type="match status" value="1"/>
</dbReference>
<evidence type="ECO:0000256" key="3">
    <source>
        <dbReference type="ARBA" id="ARBA00022695"/>
    </source>
</evidence>
<feature type="non-terminal residue" evidence="13">
    <location>
        <position position="1154"/>
    </location>
</feature>
<evidence type="ECO:0000256" key="8">
    <source>
        <dbReference type="ARBA" id="ARBA00023268"/>
    </source>
</evidence>
<evidence type="ECO:0000256" key="6">
    <source>
        <dbReference type="ARBA" id="ARBA00022801"/>
    </source>
</evidence>
<evidence type="ECO:0000259" key="11">
    <source>
        <dbReference type="PROSITE" id="PS50878"/>
    </source>
</evidence>
<dbReference type="Proteomes" id="UP000515123">
    <property type="component" value="Unplaced"/>
</dbReference>
<organism evidence="12 13">
    <name type="scientific">Ananas comosus</name>
    <name type="common">Pineapple</name>
    <name type="synonym">Ananas ananas</name>
    <dbReference type="NCBI Taxonomy" id="4615"/>
    <lineage>
        <taxon>Eukaryota</taxon>
        <taxon>Viridiplantae</taxon>
        <taxon>Streptophyta</taxon>
        <taxon>Embryophyta</taxon>
        <taxon>Tracheophyta</taxon>
        <taxon>Spermatophyta</taxon>
        <taxon>Magnoliopsida</taxon>
        <taxon>Liliopsida</taxon>
        <taxon>Poales</taxon>
        <taxon>Bromeliaceae</taxon>
        <taxon>Bromelioideae</taxon>
        <taxon>Ananas</taxon>
    </lineage>
</organism>
<feature type="region of interest" description="Disordered" evidence="10">
    <location>
        <begin position="63"/>
        <end position="93"/>
    </location>
</feature>
<evidence type="ECO:0000256" key="9">
    <source>
        <dbReference type="SAM" id="Coils"/>
    </source>
</evidence>
<dbReference type="Pfam" id="PF03732">
    <property type="entry name" value="Retrotrans_gag"/>
    <property type="match status" value="1"/>
</dbReference>
<dbReference type="GeneID" id="109706087"/>
<feature type="compositionally biased region" description="Acidic residues" evidence="10">
    <location>
        <begin position="387"/>
        <end position="405"/>
    </location>
</feature>
<dbReference type="Pfam" id="PF17921">
    <property type="entry name" value="Integrase_H2C2"/>
    <property type="match status" value="1"/>
</dbReference>
<dbReference type="GO" id="GO:0003964">
    <property type="term" value="F:RNA-directed DNA polymerase activity"/>
    <property type="evidence" value="ECO:0007669"/>
    <property type="project" value="UniProtKB-KW"/>
</dbReference>
<keyword evidence="4" id="KW-0540">Nuclease</keyword>
<protein>
    <submittedName>
        <fullName evidence="13">Uncharacterized protein LOC109706087</fullName>
    </submittedName>
</protein>
<evidence type="ECO:0000256" key="2">
    <source>
        <dbReference type="ARBA" id="ARBA00022679"/>
    </source>
</evidence>
<keyword evidence="5" id="KW-0255">Endonuclease</keyword>
<keyword evidence="2" id="KW-0808">Transferase</keyword>
<feature type="region of interest" description="Disordered" evidence="10">
    <location>
        <begin position="387"/>
        <end position="407"/>
    </location>
</feature>
<dbReference type="AlphaFoldDB" id="A0A6P5EGN4"/>
<dbReference type="PANTHER" id="PTHR37984">
    <property type="entry name" value="PROTEIN CBG26694"/>
    <property type="match status" value="1"/>
</dbReference>
<dbReference type="InterPro" id="IPR041577">
    <property type="entry name" value="RT_RNaseH_2"/>
</dbReference>
<dbReference type="SUPFAM" id="SSF56672">
    <property type="entry name" value="DNA/RNA polymerases"/>
    <property type="match status" value="1"/>
</dbReference>
<dbReference type="SUPFAM" id="SSF50630">
    <property type="entry name" value="Acid proteases"/>
    <property type="match status" value="1"/>
</dbReference>
<dbReference type="Gene3D" id="3.10.10.10">
    <property type="entry name" value="HIV Type 1 Reverse Transcriptase, subunit A, domain 1"/>
    <property type="match status" value="1"/>
</dbReference>
<evidence type="ECO:0000256" key="7">
    <source>
        <dbReference type="ARBA" id="ARBA00022918"/>
    </source>
</evidence>
<reference evidence="12" key="1">
    <citation type="journal article" date="2015" name="Nat. Genet.">
        <title>The pineapple genome and the evolution of CAM photosynthesis.</title>
        <authorList>
            <person name="Ming R."/>
            <person name="VanBuren R."/>
            <person name="Wai C.M."/>
            <person name="Tang H."/>
            <person name="Schatz M.C."/>
            <person name="Bowers J.E."/>
            <person name="Lyons E."/>
            <person name="Wang M.L."/>
            <person name="Chen J."/>
            <person name="Biggers E."/>
            <person name="Zhang J."/>
            <person name="Huang L."/>
            <person name="Zhang L."/>
            <person name="Miao W."/>
            <person name="Zhang J."/>
            <person name="Ye Z."/>
            <person name="Miao C."/>
            <person name="Lin Z."/>
            <person name="Wang H."/>
            <person name="Zhou H."/>
            <person name="Yim W.C."/>
            <person name="Priest H.D."/>
            <person name="Zheng C."/>
            <person name="Woodhouse M."/>
            <person name="Edger P.P."/>
            <person name="Guyot R."/>
            <person name="Guo H.B."/>
            <person name="Guo H."/>
            <person name="Zheng G."/>
            <person name="Singh R."/>
            <person name="Sharma A."/>
            <person name="Min X."/>
            <person name="Zheng Y."/>
            <person name="Lee H."/>
            <person name="Gurtowski J."/>
            <person name="Sedlazeck F.J."/>
            <person name="Harkess A."/>
            <person name="McKain M.R."/>
            <person name="Liao Z."/>
            <person name="Fang J."/>
            <person name="Liu J."/>
            <person name="Zhang X."/>
            <person name="Zhang Q."/>
            <person name="Hu W."/>
            <person name="Qin Y."/>
            <person name="Wang K."/>
            <person name="Chen L.Y."/>
            <person name="Shirley N."/>
            <person name="Lin Y.R."/>
            <person name="Liu L.Y."/>
            <person name="Hernandez A.G."/>
            <person name="Wright C.L."/>
            <person name="Bulone V."/>
            <person name="Tuskan G.A."/>
            <person name="Heath K."/>
            <person name="Zee F."/>
            <person name="Moore P.H."/>
            <person name="Sunkar R."/>
            <person name="Leebens-Mack J.H."/>
            <person name="Mockler T."/>
            <person name="Bennetzen J.L."/>
            <person name="Freeling M."/>
            <person name="Sankoff D."/>
            <person name="Paterson A.H."/>
            <person name="Zhu X."/>
            <person name="Yang X."/>
            <person name="Smith J.A."/>
            <person name="Cushman J.C."/>
            <person name="Paull R.E."/>
            <person name="Yu Q."/>
        </authorList>
    </citation>
    <scope>NUCLEOTIDE SEQUENCE [LARGE SCALE GENOMIC DNA]</scope>
    <source>
        <strain evidence="12">cv. F153</strain>
    </source>
</reference>
<dbReference type="CDD" id="cd01647">
    <property type="entry name" value="RT_LTR"/>
    <property type="match status" value="1"/>
</dbReference>
<feature type="domain" description="Reverse transcriptase" evidence="11">
    <location>
        <begin position="646"/>
        <end position="825"/>
    </location>
</feature>
<dbReference type="Gene3D" id="1.10.340.70">
    <property type="match status" value="1"/>
</dbReference>
<sequence length="1154" mass="131715">MKDLSDHINTLEERLQHLNTDHEARITGLAQQVAAAREEGKSQHEEMLRMFAALQSQLHSVQIPRVSPPEGRSQEHARPGSSNTPIHVRDNKGKGILPTPLPMHDLEEEELVQHWPARHAVPQQQFIPYPKLDFPQFSGEDPQGWLESCRQYFDLYQIPRQQWLGVATMHIFGKARVWKQGYFINRPGVTWEEFTDAVCKRFADVGERYAIREFSNHKQTGSIESYQEKFEELRSQLLHYNPRLEEEFFIASYINGLKEELVPFMDISHPATLEDAYSHAKLHDRALTTMQRKSRIISKGAGGGHQSFNAYKPKEYGRAQAQGSTGGTSQQAQEHRRLIEQRRAAGQCFKCGDKYHPGHQCKNKTLFSLAAEDNVLEVYDEDCLREEEDVAGEEEGNNPDSEEKEEVGLSFNALSGENSPQTLQIQGEVGSKKLKILVDTGSTHSFLDFRVAKEVKARIESAAPLTVTVANGHKIMSKLRSPGFTWNMNDRSYKADLRIIRLEGSSVILGIDWLKTYGKVTFDYNNHTVSLDKDGQQLVLKGLAVGTGLKMLTAKEWKRDCQEGICCAIAKIAQIGECEEQVIPESIKEILQQFEDVFEEPKGLPPTRRQDHRIPLQGASQPVNIRPYRYTYEQKNEIERQVKEMLESGIIQPSTSPFASPVLLVKKKDNTWRFCVDYRQLNKLTVKDKYPIPLIDDLLDELGGSAYFSKIDLRAGYHQIRMDPEDVSKTAFRTHAGHYEFLVMPFGLTNAPATFQSIMNEVFADYLRRYVLVFFDDILVYSRNIEDHKAHLSVVLRTLRGQQLYAKRSKCYFGQQRVEYLGYIVTPEGVATDPKKVEAMVTWPTPTSLKGLRGFLGITGYYRRFIKNYRRLSKPLTELFRKDQFKWSSETQTAFENLKEIMTQAPVLAMPDYTRPFVVEVDACGQRIGAVLSQEGRPIAYISKAITQRNIGLSTYEKEFLAILLTVNKWKHYLSPRQFVIKTDHQSLKHLLEQKITTAVQQKGMVKLTKLDYIIHYKAGKKNRSADSLSRRGFEEGTSAAITTVIPSWVAELAASYRGDEKCQQLISKLLLQPDPQSKYTYSQEMLRYKGRIYVGDQGGVQGKIIHELHSSALGAHSGARHTYKRAKQYFYLPGLKQNVEEYTKGCAVCIQNK</sequence>
<evidence type="ECO:0000313" key="12">
    <source>
        <dbReference type="Proteomes" id="UP000515123"/>
    </source>
</evidence>
<dbReference type="Gene3D" id="3.30.70.270">
    <property type="match status" value="2"/>
</dbReference>
<evidence type="ECO:0000256" key="1">
    <source>
        <dbReference type="ARBA" id="ARBA00022670"/>
    </source>
</evidence>
<dbReference type="OrthoDB" id="641991at2759"/>
<dbReference type="Pfam" id="PF08284">
    <property type="entry name" value="RVP_2"/>
    <property type="match status" value="1"/>
</dbReference>
<dbReference type="Pfam" id="PF17919">
    <property type="entry name" value="RT_RNaseH_2"/>
    <property type="match status" value="1"/>
</dbReference>
<dbReference type="InterPro" id="IPR043502">
    <property type="entry name" value="DNA/RNA_pol_sf"/>
</dbReference>
<proteinExistence type="predicted"/>
<keyword evidence="1" id="KW-0645">Protease</keyword>
<dbReference type="InterPro" id="IPR005162">
    <property type="entry name" value="Retrotrans_gag_dom"/>
</dbReference>
<feature type="region of interest" description="Disordered" evidence="10">
    <location>
        <begin position="317"/>
        <end position="336"/>
    </location>
</feature>
<dbReference type="InterPro" id="IPR041588">
    <property type="entry name" value="Integrase_H2C2"/>
</dbReference>
<dbReference type="InterPro" id="IPR050951">
    <property type="entry name" value="Retrovirus_Pol_polyprotein"/>
</dbReference>
<reference evidence="13" key="2">
    <citation type="submission" date="2025-08" db="UniProtKB">
        <authorList>
            <consortium name="RefSeq"/>
        </authorList>
    </citation>
    <scope>IDENTIFICATION</scope>
    <source>
        <tissue evidence="13">Leaf</tissue>
    </source>
</reference>
<feature type="coiled-coil region" evidence="9">
    <location>
        <begin position="1"/>
        <end position="39"/>
    </location>
</feature>
<dbReference type="GO" id="GO:0008233">
    <property type="term" value="F:peptidase activity"/>
    <property type="evidence" value="ECO:0007669"/>
    <property type="project" value="UniProtKB-KW"/>
</dbReference>
<dbReference type="CDD" id="cd00303">
    <property type="entry name" value="retropepsin_like"/>
    <property type="match status" value="1"/>
</dbReference>